<dbReference type="GO" id="GO:0003676">
    <property type="term" value="F:nucleic acid binding"/>
    <property type="evidence" value="ECO:0007669"/>
    <property type="project" value="InterPro"/>
</dbReference>
<evidence type="ECO:0000256" key="1">
    <source>
        <dbReference type="SAM" id="MobiDB-lite"/>
    </source>
</evidence>
<dbReference type="AlphaFoldDB" id="A0A8R1IYZ6"/>
<dbReference type="EnsemblMetazoa" id="CJA41199a.1">
    <property type="protein sequence ID" value="CJA41199a.1"/>
    <property type="gene ID" value="WBGene00217047"/>
</dbReference>
<dbReference type="Gene3D" id="3.30.420.10">
    <property type="entry name" value="Ribonuclease H-like superfamily/Ribonuclease H"/>
    <property type="match status" value="1"/>
</dbReference>
<reference evidence="2" key="2">
    <citation type="submission" date="2022-06" db="UniProtKB">
        <authorList>
            <consortium name="EnsemblMetazoa"/>
        </authorList>
    </citation>
    <scope>IDENTIFICATION</scope>
    <source>
        <strain evidence="2">DF5081</strain>
    </source>
</reference>
<organism evidence="2 3">
    <name type="scientific">Caenorhabditis japonica</name>
    <dbReference type="NCBI Taxonomy" id="281687"/>
    <lineage>
        <taxon>Eukaryota</taxon>
        <taxon>Metazoa</taxon>
        <taxon>Ecdysozoa</taxon>
        <taxon>Nematoda</taxon>
        <taxon>Chromadorea</taxon>
        <taxon>Rhabditida</taxon>
        <taxon>Rhabditina</taxon>
        <taxon>Rhabditomorpha</taxon>
        <taxon>Rhabditoidea</taxon>
        <taxon>Rhabditidae</taxon>
        <taxon>Peloderinae</taxon>
        <taxon>Caenorhabditis</taxon>
    </lineage>
</organism>
<proteinExistence type="predicted"/>
<feature type="compositionally biased region" description="Basic and acidic residues" evidence="1">
    <location>
        <begin position="43"/>
        <end position="60"/>
    </location>
</feature>
<evidence type="ECO:0000313" key="3">
    <source>
        <dbReference type="Proteomes" id="UP000005237"/>
    </source>
</evidence>
<protein>
    <submittedName>
        <fullName evidence="2">Uncharacterized protein</fullName>
    </submittedName>
</protein>
<dbReference type="InterPro" id="IPR036397">
    <property type="entry name" value="RNaseH_sf"/>
</dbReference>
<name>A0A8R1IYZ6_CAEJA</name>
<keyword evidence="3" id="KW-1185">Reference proteome</keyword>
<accession>A0A8R1IYZ6</accession>
<feature type="region of interest" description="Disordered" evidence="1">
    <location>
        <begin position="36"/>
        <end position="61"/>
    </location>
</feature>
<reference evidence="3" key="1">
    <citation type="submission" date="2010-08" db="EMBL/GenBank/DDBJ databases">
        <authorList>
            <consortium name="Caenorhabditis japonica Sequencing Consortium"/>
            <person name="Wilson R.K."/>
        </authorList>
    </citation>
    <scope>NUCLEOTIDE SEQUENCE [LARGE SCALE GENOMIC DNA]</scope>
    <source>
        <strain evidence="3">DF5081</strain>
    </source>
</reference>
<dbReference type="Proteomes" id="UP000005237">
    <property type="component" value="Unassembled WGS sequence"/>
</dbReference>
<evidence type="ECO:0000313" key="2">
    <source>
        <dbReference type="EnsemblMetazoa" id="CJA41199a.1"/>
    </source>
</evidence>
<sequence length="180" mass="21557">MQNSLFDWSEFPAFYTKYIEIYKLYWGLDRVLPQSRTPRKRTGTKENCARSRTSPKENRPKQKWYKCKLVQQRTTRSRTARVRTARRRTCSMCKSHSTVLGNRFSWFHQCAYFSRDLKPMDFAVWGYLAQQVTTKNNANLEDLKIYLKKAWADLDFNTFVPSLTRTEETLSCHRGERWTI</sequence>